<dbReference type="RefSeq" id="WP_286679051.1">
    <property type="nucleotide sequence ID" value="NZ_MNXI01000123.1"/>
</dbReference>
<feature type="transmembrane region" description="Helical" evidence="2">
    <location>
        <begin position="48"/>
        <end position="65"/>
    </location>
</feature>
<feature type="transmembrane region" description="Helical" evidence="2">
    <location>
        <begin position="138"/>
        <end position="159"/>
    </location>
</feature>
<evidence type="ECO:0000256" key="1">
    <source>
        <dbReference type="SAM" id="MobiDB-lite"/>
    </source>
</evidence>
<evidence type="ECO:0000313" key="3">
    <source>
        <dbReference type="EMBL" id="PIZ40338.1"/>
    </source>
</evidence>
<evidence type="ECO:0000256" key="2">
    <source>
        <dbReference type="SAM" id="Phobius"/>
    </source>
</evidence>
<proteinExistence type="predicted"/>
<feature type="region of interest" description="Disordered" evidence="1">
    <location>
        <begin position="1"/>
        <end position="25"/>
    </location>
</feature>
<protein>
    <recommendedName>
        <fullName evidence="5">DUF1634 domain-containing protein</fullName>
    </recommendedName>
</protein>
<accession>A0A2M7T8S1</accession>
<keyword evidence="2" id="KW-0812">Transmembrane</keyword>
<evidence type="ECO:0008006" key="5">
    <source>
        <dbReference type="Google" id="ProtNLM"/>
    </source>
</evidence>
<dbReference type="Proteomes" id="UP000230956">
    <property type="component" value="Unassembled WGS sequence"/>
</dbReference>
<gene>
    <name evidence="3" type="ORF">COY37_04130</name>
</gene>
<comment type="caution">
    <text evidence="3">The sequence shown here is derived from an EMBL/GenBank/DDBJ whole genome shotgun (WGS) entry which is preliminary data.</text>
</comment>
<evidence type="ECO:0000313" key="4">
    <source>
        <dbReference type="Proteomes" id="UP000230956"/>
    </source>
</evidence>
<reference evidence="4" key="1">
    <citation type="submission" date="2017-09" db="EMBL/GenBank/DDBJ databases">
        <title>Depth-based differentiation of microbial function through sediment-hosted aquifers and enrichment of novel symbionts in the deep terrestrial subsurface.</title>
        <authorList>
            <person name="Probst A.J."/>
            <person name="Ladd B."/>
            <person name="Jarett J.K."/>
            <person name="Geller-Mcgrath D.E."/>
            <person name="Sieber C.M.K."/>
            <person name="Emerson J.B."/>
            <person name="Anantharaman K."/>
            <person name="Thomas B.C."/>
            <person name="Malmstrom R."/>
            <person name="Stieglmeier M."/>
            <person name="Klingl A."/>
            <person name="Woyke T."/>
            <person name="Ryan C.M."/>
            <person name="Banfield J.F."/>
        </authorList>
    </citation>
    <scope>NUCLEOTIDE SEQUENCE [LARGE SCALE GENOMIC DNA]</scope>
</reference>
<dbReference type="EMBL" id="PFNG01000094">
    <property type="protein sequence ID" value="PIZ40338.1"/>
    <property type="molecule type" value="Genomic_DNA"/>
</dbReference>
<feature type="transmembrane region" description="Helical" evidence="2">
    <location>
        <begin position="106"/>
        <end position="126"/>
    </location>
</feature>
<dbReference type="AlphaFoldDB" id="A0A2M7T8S1"/>
<name>A0A2M7T8S1_9ACTN</name>
<organism evidence="3 4">
    <name type="scientific">Candidatus Aquicultor secundus</name>
    <dbReference type="NCBI Taxonomy" id="1973895"/>
    <lineage>
        <taxon>Bacteria</taxon>
        <taxon>Bacillati</taxon>
        <taxon>Actinomycetota</taxon>
        <taxon>Candidatus Aquicultoria</taxon>
        <taxon>Candidatus Aquicultorales</taxon>
        <taxon>Candidatus Aquicultoraceae</taxon>
        <taxon>Candidatus Aquicultor</taxon>
    </lineage>
</organism>
<keyword evidence="2" id="KW-1133">Transmembrane helix</keyword>
<keyword evidence="2" id="KW-0472">Membrane</keyword>
<sequence>MATRMNSKRDLKIKPQAKAEPARTATKTVRATEEQLVYAGILSMGRKIGLAGIVASFLVYLSGILTPKMPLEKVPVYWHLSSSEYMKVAGIKPGWAWLTMFQNGDMLNFFGIAILGAISLVCYLAIIPKLLRKKDTTFAMIAIVEVLVLAFAASGIIHIGE</sequence>